<dbReference type="Gene3D" id="3.90.180.10">
    <property type="entry name" value="Medium-chain alcohol dehydrogenases, catalytic domain"/>
    <property type="match status" value="1"/>
</dbReference>
<comment type="cofactor">
    <cofactor evidence="1 6">
        <name>Zn(2+)</name>
        <dbReference type="ChEBI" id="CHEBI:29105"/>
    </cofactor>
</comment>
<dbReference type="InterPro" id="IPR045306">
    <property type="entry name" value="SDH-like"/>
</dbReference>
<comment type="similarity">
    <text evidence="2 6">Belongs to the zinc-containing alcohol dehydrogenase family.</text>
</comment>
<proteinExistence type="inferred from homology"/>
<dbReference type="InterPro" id="IPR013149">
    <property type="entry name" value="ADH-like_C"/>
</dbReference>
<evidence type="ECO:0000256" key="5">
    <source>
        <dbReference type="ARBA" id="ARBA00023002"/>
    </source>
</evidence>
<evidence type="ECO:0000256" key="2">
    <source>
        <dbReference type="ARBA" id="ARBA00008072"/>
    </source>
</evidence>
<accession>A0A5M6C0Z4</accession>
<dbReference type="Pfam" id="PF08240">
    <property type="entry name" value="ADH_N"/>
    <property type="match status" value="1"/>
</dbReference>
<evidence type="ECO:0000256" key="3">
    <source>
        <dbReference type="ARBA" id="ARBA00022723"/>
    </source>
</evidence>
<dbReference type="SMART" id="SM00829">
    <property type="entry name" value="PKS_ER"/>
    <property type="match status" value="1"/>
</dbReference>
<keyword evidence="5" id="KW-0560">Oxidoreductase</keyword>
<sequence>MSLEGKTKQTAVVCHGAVDLRQEQREIPQPGAGEVQIQVAVTGLCGSDLHYYLHGANGAFKIQKPLVLGHESCGIITSLGPDVNPAFHLNVGDRVAMEVGVYCKACKYCRRGRYNLCSNMRFASSAKTFPHLDGTLREVMTWPAELVYKLPPGLDLALAALAEPLSVVLHAYRRAALQPGARVLVIGAGAVGLLVCALARASGCTSVVAIDIEQGKLDFAQEQSWTTGTFTLPKGPRVSGVDALEVATGHWDILKKSEAVQSVEGLEDGFDAVFECTGVESCMQLAPMAAAIGTKVLYVGMGTKVLSLPTGPSILSEVDLIGVFRYCNTYPDALALLASGKLGDVSKMASHYYSLEDAEVAFEDLKRGKDKDGKTVIKPMVGNLELAKLHK</sequence>
<gene>
    <name evidence="7" type="ORF">CI109_106020</name>
</gene>
<organism evidence="7 8">
    <name type="scientific">Kwoniella shandongensis</name>
    <dbReference type="NCBI Taxonomy" id="1734106"/>
    <lineage>
        <taxon>Eukaryota</taxon>
        <taxon>Fungi</taxon>
        <taxon>Dikarya</taxon>
        <taxon>Basidiomycota</taxon>
        <taxon>Agaricomycotina</taxon>
        <taxon>Tremellomycetes</taxon>
        <taxon>Tremellales</taxon>
        <taxon>Cryptococcaceae</taxon>
        <taxon>Kwoniella</taxon>
    </lineage>
</organism>
<dbReference type="AlphaFoldDB" id="A0A5M6C0Z4"/>
<reference evidence="7" key="1">
    <citation type="submission" date="2017-08" db="EMBL/GenBank/DDBJ databases">
        <authorList>
            <person name="Cuomo C."/>
            <person name="Billmyre B."/>
            <person name="Heitman J."/>
        </authorList>
    </citation>
    <scope>NUCLEOTIDE SEQUENCE</scope>
    <source>
        <strain evidence="7">CBS 12478</strain>
    </source>
</reference>
<protein>
    <submittedName>
        <fullName evidence="7">Uncharacterized protein</fullName>
    </submittedName>
</protein>
<dbReference type="PROSITE" id="PS00059">
    <property type="entry name" value="ADH_ZINC"/>
    <property type="match status" value="1"/>
</dbReference>
<dbReference type="KEGG" id="ksn:43589229"/>
<evidence type="ECO:0000256" key="1">
    <source>
        <dbReference type="ARBA" id="ARBA00001947"/>
    </source>
</evidence>
<dbReference type="InterPro" id="IPR013154">
    <property type="entry name" value="ADH-like_N"/>
</dbReference>
<dbReference type="SUPFAM" id="SSF51735">
    <property type="entry name" value="NAD(P)-binding Rossmann-fold domains"/>
    <property type="match status" value="1"/>
</dbReference>
<dbReference type="CDD" id="cd05285">
    <property type="entry name" value="sorbitol_DH"/>
    <property type="match status" value="1"/>
</dbReference>
<dbReference type="EMBL" id="CP144061">
    <property type="protein sequence ID" value="WWD21534.1"/>
    <property type="molecule type" value="Genomic_DNA"/>
</dbReference>
<evidence type="ECO:0000256" key="6">
    <source>
        <dbReference type="RuleBase" id="RU361277"/>
    </source>
</evidence>
<dbReference type="GO" id="GO:0008270">
    <property type="term" value="F:zinc ion binding"/>
    <property type="evidence" value="ECO:0007669"/>
    <property type="project" value="InterPro"/>
</dbReference>
<dbReference type="GeneID" id="43589229"/>
<dbReference type="InterPro" id="IPR011032">
    <property type="entry name" value="GroES-like_sf"/>
</dbReference>
<name>A0A5M6C0Z4_9TREE</name>
<dbReference type="GO" id="GO:0003939">
    <property type="term" value="F:L-iditol 2-dehydrogenase (NAD+) activity"/>
    <property type="evidence" value="ECO:0007669"/>
    <property type="project" value="TreeGrafter"/>
</dbReference>
<dbReference type="PANTHER" id="PTHR43161:SF25">
    <property type="entry name" value="ALCOHOL DEHYDROGENASE, PUTATIVE (AFU_ORTHOLOGUE AFUA_1G14390)-RELATED"/>
    <property type="match status" value="1"/>
</dbReference>
<evidence type="ECO:0000313" key="7">
    <source>
        <dbReference type="EMBL" id="WWD21534.1"/>
    </source>
</evidence>
<dbReference type="InterPro" id="IPR002328">
    <property type="entry name" value="ADH_Zn_CS"/>
</dbReference>
<reference evidence="7" key="2">
    <citation type="submission" date="2024-01" db="EMBL/GenBank/DDBJ databases">
        <title>Comparative genomics of Cryptococcus and Kwoniella reveals pathogenesis evolution and contrasting modes of karyotype evolution via chromosome fusion or intercentromeric recombination.</title>
        <authorList>
            <person name="Coelho M.A."/>
            <person name="David-Palma M."/>
            <person name="Shea T."/>
            <person name="Bowers K."/>
            <person name="McGinley-Smith S."/>
            <person name="Mohammad A.W."/>
            <person name="Gnirke A."/>
            <person name="Yurkov A.M."/>
            <person name="Nowrousian M."/>
            <person name="Sun S."/>
            <person name="Cuomo C.A."/>
            <person name="Heitman J."/>
        </authorList>
    </citation>
    <scope>NUCLEOTIDE SEQUENCE</scope>
    <source>
        <strain evidence="7">CBS 12478</strain>
    </source>
</reference>
<keyword evidence="4 6" id="KW-0862">Zinc</keyword>
<dbReference type="SUPFAM" id="SSF50129">
    <property type="entry name" value="GroES-like"/>
    <property type="match status" value="1"/>
</dbReference>
<evidence type="ECO:0000313" key="8">
    <source>
        <dbReference type="Proteomes" id="UP000322225"/>
    </source>
</evidence>
<dbReference type="InterPro" id="IPR036291">
    <property type="entry name" value="NAD(P)-bd_dom_sf"/>
</dbReference>
<dbReference type="RefSeq" id="XP_031860600.1">
    <property type="nucleotide sequence ID" value="XM_032005088.1"/>
</dbReference>
<keyword evidence="3 6" id="KW-0479">Metal-binding</keyword>
<dbReference type="Proteomes" id="UP000322225">
    <property type="component" value="Chromosome 11"/>
</dbReference>
<dbReference type="PANTHER" id="PTHR43161">
    <property type="entry name" value="SORBITOL DEHYDROGENASE"/>
    <property type="match status" value="1"/>
</dbReference>
<evidence type="ECO:0000256" key="4">
    <source>
        <dbReference type="ARBA" id="ARBA00022833"/>
    </source>
</evidence>
<dbReference type="InterPro" id="IPR020843">
    <property type="entry name" value="ER"/>
</dbReference>
<dbReference type="GO" id="GO:0006062">
    <property type="term" value="P:sorbitol catabolic process"/>
    <property type="evidence" value="ECO:0007669"/>
    <property type="project" value="TreeGrafter"/>
</dbReference>
<dbReference type="Gene3D" id="3.40.50.720">
    <property type="entry name" value="NAD(P)-binding Rossmann-like Domain"/>
    <property type="match status" value="1"/>
</dbReference>
<dbReference type="OrthoDB" id="5363962at2759"/>
<dbReference type="Pfam" id="PF00107">
    <property type="entry name" value="ADH_zinc_N"/>
    <property type="match status" value="1"/>
</dbReference>
<keyword evidence="8" id="KW-1185">Reference proteome</keyword>